<dbReference type="PRINTS" id="PR01433">
    <property type="entry name" value="POLYCYSTIN2"/>
</dbReference>
<evidence type="ECO:0000259" key="17">
    <source>
        <dbReference type="PROSITE" id="PS50095"/>
    </source>
</evidence>
<keyword evidence="4 15" id="KW-0732">Signal</keyword>
<evidence type="ECO:0000256" key="5">
    <source>
        <dbReference type="ARBA" id="ARBA00022734"/>
    </source>
</evidence>
<dbReference type="InterPro" id="IPR042060">
    <property type="entry name" value="PLAT_polycystin1"/>
</dbReference>
<keyword evidence="6" id="KW-0677">Repeat</keyword>
<dbReference type="Pfam" id="PF01477">
    <property type="entry name" value="PLAT"/>
    <property type="match status" value="1"/>
</dbReference>
<dbReference type="GO" id="GO:0050982">
    <property type="term" value="P:detection of mechanical stimulus"/>
    <property type="evidence" value="ECO:0007669"/>
    <property type="project" value="TreeGrafter"/>
</dbReference>
<dbReference type="InterPro" id="IPR001304">
    <property type="entry name" value="C-type_lectin-like"/>
</dbReference>
<dbReference type="InterPro" id="IPR013122">
    <property type="entry name" value="PKD1_2_channel"/>
</dbReference>
<dbReference type="GO" id="GO:0030246">
    <property type="term" value="F:carbohydrate binding"/>
    <property type="evidence" value="ECO:0007669"/>
    <property type="project" value="UniProtKB-KW"/>
</dbReference>
<dbReference type="SMART" id="SM00034">
    <property type="entry name" value="CLECT"/>
    <property type="match status" value="1"/>
</dbReference>
<dbReference type="GO" id="GO:0005262">
    <property type="term" value="F:calcium channel activity"/>
    <property type="evidence" value="ECO:0007669"/>
    <property type="project" value="TreeGrafter"/>
</dbReference>
<evidence type="ECO:0000256" key="10">
    <source>
        <dbReference type="ARBA" id="ARBA00023180"/>
    </source>
</evidence>
<dbReference type="CDD" id="cd00037">
    <property type="entry name" value="CLECT"/>
    <property type="match status" value="1"/>
</dbReference>
<feature type="transmembrane region" description="Helical" evidence="14">
    <location>
        <begin position="2458"/>
        <end position="2480"/>
    </location>
</feature>
<dbReference type="Pfam" id="PF08016">
    <property type="entry name" value="PKD_channel"/>
    <property type="match status" value="1"/>
</dbReference>
<evidence type="ECO:0000313" key="20">
    <source>
        <dbReference type="Proteomes" id="UP000007635"/>
    </source>
</evidence>
<evidence type="ECO:0000313" key="19">
    <source>
        <dbReference type="Ensembl" id="ENSGACP00000071043.1"/>
    </source>
</evidence>
<evidence type="ECO:0000256" key="6">
    <source>
        <dbReference type="ARBA" id="ARBA00022737"/>
    </source>
</evidence>
<feature type="compositionally biased region" description="Polar residues" evidence="13">
    <location>
        <begin position="1844"/>
        <end position="1854"/>
    </location>
</feature>
<dbReference type="Gene3D" id="1.10.287.70">
    <property type="match status" value="1"/>
</dbReference>
<evidence type="ECO:0000256" key="8">
    <source>
        <dbReference type="ARBA" id="ARBA00023136"/>
    </source>
</evidence>
<dbReference type="Gene3D" id="2.60.120.740">
    <property type="match status" value="1"/>
</dbReference>
<feature type="transmembrane region" description="Helical" evidence="14">
    <location>
        <begin position="1960"/>
        <end position="1986"/>
    </location>
</feature>
<feature type="transmembrane region" description="Helical" evidence="14">
    <location>
        <begin position="2329"/>
        <end position="2349"/>
    </location>
</feature>
<dbReference type="InterPro" id="IPR046791">
    <property type="entry name" value="Polycystin_dom"/>
</dbReference>
<dbReference type="CDD" id="cd22831">
    <property type="entry name" value="Gal_Rha_Lectin_PKD1L2"/>
    <property type="match status" value="1"/>
</dbReference>
<evidence type="ECO:0000259" key="16">
    <source>
        <dbReference type="PROSITE" id="PS50041"/>
    </source>
</evidence>
<dbReference type="InterPro" id="IPR016186">
    <property type="entry name" value="C-type_lectin-like/link_sf"/>
</dbReference>
<dbReference type="SUPFAM" id="SSF56436">
    <property type="entry name" value="C-type lectin-like"/>
    <property type="match status" value="1"/>
</dbReference>
<sequence length="2609" mass="289716">MYWTCVYLLVLMTFSSLSCVQVRTKVPLPCLDYQRAFGRSCYEFVDLQLSLFSAQAWCEQRGGHLAFIPDEETQHFLQRLLDPKKEVWLGLAPSASPNLTNPATHEGALSWLDGSHITYSNWVSSPQPGAACGHTLRDSDFQWEATRDCKKNLHFICQFDSGRSIVCAGENTTVQCGSGQVLMIDGGFYGRKNMYYCRSTQTTSTGHQCGWKDVVELLKAHCHGRQACNISELVGSFGESCPQVGSYLSVEHHCKDGLTLSVSAAAAVFEEVTISWKWLLDLPQGNPSCKLSTGDGRVIDHHSQEGLERSEAHKYTHPSTFVVAVECTSNDVHIRAQKTIAIQEPIKGFGVIRCYTGKLSFNAKNCKALHREPVQIQMEVKAGTHVTYRIQSDESVLHGLSVFKGNVPQNLTVTSEMMKQFGPGCHRLTVYASNMVTYPEVSTDLQMCVLEKVGGLRASVLTQGNAYGYSPGTTVGVSLERGAPVQLLFSLNGESYSEVREMNTSEDIFHFAHPFRGLFHVKLRAWNIFSSLEVDVFTFSGKNSAAKPNGHGYMRPRKKHRAVRSPMELKFLQLGGGNSIYILLLSTNIISSEEYEWKCKNPCGCIGIWKETTHIITQNCLPDPFNFNRYYFVQKDSQSKENTSICVTVTPELWPSWLSLTCTNGCNPITKNTDAKIEMKCDGRILCPSIVWYLEDQQDEKDWENETKECYKKAETRPLLREQVGGDKFTVPYETLKAAESEKRDVIVMIMSDGELLYKKYIIKTSSRNGGNSDSSDPRVTSPTATTAGPGSTTTGTRATTTKSTTATTAGPASTTTDTRATTTKPTTATTAGPTSTTTGTSATSTKSINATTAGPATTATGTSATTTKSTTATTAGPASTTTGTSATTAKSTTATTAGSYSTSPGSSDTPPNPNPTNSNCLSPTNNNFEGLNCSISPQSGTILDVFTIMCNTPCSNCRYCFKTDMAGHLLRCSNNNEIKSVFLPLGDSSFDYILTVTATAKNGNYVWSTTITAKVMDPCSPVDDIKASLENAVAQLKKQGLLSAETVGQLINSVSNKLNSQSDQANSADRQKLREKMLDILMNTVKEAPTLTPEEVQVIARALAAVIQMGTELSRCAQEKASLLFENLSSDLLCMKVIESEDTVIEIHAAVSAILEGVCRILDFSCNKIACDAALLTLSNTQSALLAFKDVDKAPTIIRERHLCVFVNRVTVGNLHKEIINTPNCSSMTFSLPALSKIGPSYEPVDVRMLTLEQNPFCWNKRGSISGKIGAVSLTREDGSIIPVENLSENIKILIPRPEGEKVKTSVLDLRDYSTTVIDIPSDDSTLVLKMVPSYDPLPLKLFLGYMDYPTKTNHVAMTEMPHQGETQEERYTWLLDAKDLKGNRGKHYLVVRPIVGPGIKSINASLSITSFTTACKFWNESTLEWSTFGCRVGVQTTPLVIQCLCNHLTFFGSSFFVTPNLVDPSRTAELFGTFGENPVVVCFVGALFLVYLLAIVLARRKDIKDIVKVKVTVLADNNPMDENGYLLSVSTGYRRGASTSSQVTITLLGAEGTSEPHHLTDQKKCVFERGAVDVFLLTTPFSLGDLQGIRLWHNNSGSHPAWFVGNVAVHDIQTDQTWHFQCNSWLAIDIGDGTVDKVVPVSTEMDMKRFSNLFYMKTTKDFSDGHLWYSVISRPPGSNFTCVQRVSCCFTLLLCTMLTSIMFYGIPTDPSEQTMDLGPFEFSWQQFIVGVQSSLIMFPVNILIVSIFRNTRRRETSCCKRKTKKPRARGKNYFLQTVTTNTRVDVSLDTIIEDITRIACSLSNNMKSKIQNMESGQGVDINAVLSMVEDFIKLNTIDSTQHQTQSSSNLAQPQPPEGSPGSTMEGIQKKSSKTQYLYRQLCHIDKRLSLLGPSGFPTPHSHSRALQQIQGIKECLEDQLSTVRCVNPDETTQNKRSPAESTDGADGQRKRGCCHGGLPWWFVFVGWLLVIACSFVSGFFTMLYGLKFGKDRSVSWLVSMCVSFFQSVLVIQPLKVLCLAVFFALIIKKVEDEDFRNVEFEGNLGDVKDQQMNKRDPSLYEPPPAADIEKMKRNTVMQQKAFALLKEILTYVGFMWMLLLLAHGQKDPNVFFLHRHIRDSFSSQTSDSMSLTDVFTWANTLLLSNLFGVYPGFITDGNSKLVGNARLRQLRVQSNSCQIAAPMLHFAPDCNAPYSWEAEDMGSYGTGWNRSERVDTSTGTSGPWTYQTQSELRSYPIWGQMVLYRGGGYVAELGPDSQNATSTLDYLFKNRWLDVYTRAIFVEFTVYNANVNLFCIVTLLLETSAVGAFQFHSELHSVRLYQSTDNLHIFVVAAEIIYLLFILYYMFLQGKLMKQQRWTYFRCKWNLLELTIILLSWSAVAVFVKRTLLGNRDMTYYENHKHQFASFYETATADSALQYLVAFLVLLATFKLWHLLRLNPKMNVITAALQRAWNDICSFLVVILIMFVAYSVSSNLIYGWKISSYKTFTDALLTIIGLQIGIFNYDEVLGDSPLLGGFLFGSCIVLMTFVVLNLLLSVILVAFKQEQLHHKPSDEEEIVDLMLKNICSLFGIRYEETNDVHTPDAKEDGGVNMNNSRNILNHTKVDF</sequence>
<dbReference type="GeneTree" id="ENSGT00940000164905"/>
<feature type="transmembrane region" description="Helical" evidence="14">
    <location>
        <begin position="2083"/>
        <end position="2104"/>
    </location>
</feature>
<keyword evidence="10" id="KW-0325">Glycoprotein</keyword>
<keyword evidence="7 14" id="KW-1133">Transmembrane helix</keyword>
<evidence type="ECO:0000256" key="1">
    <source>
        <dbReference type="ARBA" id="ARBA00004141"/>
    </source>
</evidence>
<dbReference type="SMART" id="SM00308">
    <property type="entry name" value="LH2"/>
    <property type="match status" value="1"/>
</dbReference>
<dbReference type="SMART" id="SM00303">
    <property type="entry name" value="GPS"/>
    <property type="match status" value="1"/>
</dbReference>
<dbReference type="Pfam" id="PF01825">
    <property type="entry name" value="GPS"/>
    <property type="match status" value="1"/>
</dbReference>
<dbReference type="Gene3D" id="3.10.100.10">
    <property type="entry name" value="Mannose-Binding Protein A, subunit A"/>
    <property type="match status" value="1"/>
</dbReference>
<comment type="caution">
    <text evidence="12">Lacks conserved residue(s) required for the propagation of feature annotation.</text>
</comment>
<feature type="domain" description="SUEL-type lectin" evidence="18">
    <location>
        <begin position="166"/>
        <end position="255"/>
    </location>
</feature>
<dbReference type="PANTHER" id="PTHR10877:SF134">
    <property type="entry name" value="POLYCYSTIN-1-LIKE PROTEIN 2"/>
    <property type="match status" value="1"/>
</dbReference>
<dbReference type="Pfam" id="PF20519">
    <property type="entry name" value="Polycystin_dom"/>
    <property type="match status" value="1"/>
</dbReference>
<feature type="transmembrane region" description="Helical" evidence="14">
    <location>
        <begin position="1480"/>
        <end position="1500"/>
    </location>
</feature>
<dbReference type="InterPro" id="IPR036392">
    <property type="entry name" value="PLAT/LH2_dom_sf"/>
</dbReference>
<feature type="region of interest" description="Disordered" evidence="13">
    <location>
        <begin position="767"/>
        <end position="923"/>
    </location>
</feature>
<evidence type="ECO:0000256" key="4">
    <source>
        <dbReference type="ARBA" id="ARBA00022729"/>
    </source>
</evidence>
<feature type="domain" description="C-type lectin" evidence="16">
    <location>
        <begin position="37"/>
        <end position="158"/>
    </location>
</feature>
<evidence type="ECO:0000256" key="15">
    <source>
        <dbReference type="SAM" id="SignalP"/>
    </source>
</evidence>
<keyword evidence="9" id="KW-1015">Disulfide bond</keyword>
<dbReference type="InterPro" id="IPR000203">
    <property type="entry name" value="GPS"/>
</dbReference>
<dbReference type="GeneID" id="120833819"/>
<evidence type="ECO:0008006" key="21">
    <source>
        <dbReference type="Google" id="ProtNLM"/>
    </source>
</evidence>
<dbReference type="InterPro" id="IPR043159">
    <property type="entry name" value="Lectin_gal-bd_sf"/>
</dbReference>
<dbReference type="InterPro" id="IPR016187">
    <property type="entry name" value="CTDL_fold"/>
</dbReference>
<dbReference type="RefSeq" id="XP_040057277.1">
    <property type="nucleotide sequence ID" value="XM_040201343.1"/>
</dbReference>
<dbReference type="GO" id="GO:0016020">
    <property type="term" value="C:membrane"/>
    <property type="evidence" value="ECO:0007669"/>
    <property type="project" value="UniProtKB-SubCell"/>
</dbReference>
<dbReference type="PROSITE" id="PS50228">
    <property type="entry name" value="SUEL_LECTIN"/>
    <property type="match status" value="1"/>
</dbReference>
<feature type="region of interest" description="Disordered" evidence="13">
    <location>
        <begin position="1929"/>
        <end position="1950"/>
    </location>
</feature>
<dbReference type="GO" id="GO:0005509">
    <property type="term" value="F:calcium ion binding"/>
    <property type="evidence" value="ECO:0007669"/>
    <property type="project" value="InterPro"/>
</dbReference>
<evidence type="ECO:0000256" key="12">
    <source>
        <dbReference type="PROSITE-ProRule" id="PRU00152"/>
    </source>
</evidence>
<dbReference type="PANTHER" id="PTHR10877">
    <property type="entry name" value="POLYCYSTIN FAMILY MEMBER"/>
    <property type="match status" value="1"/>
</dbReference>
<evidence type="ECO:0000256" key="9">
    <source>
        <dbReference type="ARBA" id="ARBA00023157"/>
    </source>
</evidence>
<keyword evidence="3 14" id="KW-0812">Transmembrane</keyword>
<dbReference type="FunFam" id="1.10.287.70:FF:000086">
    <property type="entry name" value="Polycystic kidney disease 2"/>
    <property type="match status" value="1"/>
</dbReference>
<keyword evidence="8 14" id="KW-0472">Membrane</keyword>
<evidence type="ECO:0000259" key="18">
    <source>
        <dbReference type="PROSITE" id="PS50228"/>
    </source>
</evidence>
<feature type="transmembrane region" description="Helical" evidence="14">
    <location>
        <begin position="2369"/>
        <end position="2386"/>
    </location>
</feature>
<evidence type="ECO:0000256" key="3">
    <source>
        <dbReference type="ARBA" id="ARBA00022692"/>
    </source>
</evidence>
<comment type="similarity">
    <text evidence="2">Belongs to the polycystin family.</text>
</comment>
<dbReference type="InterPro" id="IPR003915">
    <property type="entry name" value="PKD_2"/>
</dbReference>
<dbReference type="Proteomes" id="UP000007635">
    <property type="component" value="Chromosome XVI"/>
</dbReference>
<dbReference type="InterPro" id="IPR051223">
    <property type="entry name" value="Polycystin"/>
</dbReference>
<feature type="transmembrane region" description="Helical" evidence="14">
    <location>
        <begin position="2520"/>
        <end position="2545"/>
    </location>
</feature>
<feature type="chain" id="PRO_5043023331" description="Polycystic kidney disease 1 like 2a" evidence="15">
    <location>
        <begin position="20"/>
        <end position="2609"/>
    </location>
</feature>
<feature type="signal peptide" evidence="15">
    <location>
        <begin position="1"/>
        <end position="19"/>
    </location>
</feature>
<feature type="transmembrane region" description="Helical" evidence="14">
    <location>
        <begin position="1688"/>
        <end position="1708"/>
    </location>
</feature>
<evidence type="ECO:0000256" key="7">
    <source>
        <dbReference type="ARBA" id="ARBA00022989"/>
    </source>
</evidence>
<evidence type="ECO:0000256" key="14">
    <source>
        <dbReference type="SAM" id="Phobius"/>
    </source>
</evidence>
<name>A0AAQ4S7Y8_GASAC</name>
<dbReference type="PROSITE" id="PS50095">
    <property type="entry name" value="PLAT"/>
    <property type="match status" value="1"/>
</dbReference>
<dbReference type="Gene3D" id="2.60.60.20">
    <property type="entry name" value="PLAT/LH2 domain"/>
    <property type="match status" value="1"/>
</dbReference>
<keyword evidence="20" id="KW-1185">Reference proteome</keyword>
<feature type="disulfide bond" evidence="11">
    <location>
        <begin position="2179"/>
        <end position="2192"/>
    </location>
</feature>
<dbReference type="InterPro" id="IPR001024">
    <property type="entry name" value="PLAT/LH2_dom"/>
</dbReference>
<dbReference type="KEGG" id="gat:120833819"/>
<dbReference type="Ensembl" id="ENSGACT00000050590.1">
    <property type="protein sequence ID" value="ENSGACP00000071043.1"/>
    <property type="gene ID" value="ENSGACG00000002153.2"/>
</dbReference>
<dbReference type="PROSITE" id="PS50041">
    <property type="entry name" value="C_TYPE_LECTIN_2"/>
    <property type="match status" value="1"/>
</dbReference>
<dbReference type="FunFam" id="2.60.60.20:FF:000008">
    <property type="entry name" value="Polycystic kidney disease 1-like 2, isoform CRA_a"/>
    <property type="match status" value="1"/>
</dbReference>
<reference evidence="19" key="3">
    <citation type="submission" date="2025-09" db="UniProtKB">
        <authorList>
            <consortium name="Ensembl"/>
        </authorList>
    </citation>
    <scope>IDENTIFICATION</scope>
</reference>
<proteinExistence type="inferred from homology"/>
<feature type="compositionally biased region" description="Polar residues" evidence="13">
    <location>
        <begin position="1929"/>
        <end position="1942"/>
    </location>
</feature>
<feature type="domain" description="PLAT" evidence="17">
    <location>
        <begin position="1525"/>
        <end position="1642"/>
    </location>
</feature>
<feature type="region of interest" description="Disordered" evidence="13">
    <location>
        <begin position="1844"/>
        <end position="1871"/>
    </location>
</feature>
<reference evidence="19 20" key="1">
    <citation type="journal article" date="2021" name="G3 (Bethesda)">
        <title>Improved contiguity of the threespine stickleback genome using long-read sequencing.</title>
        <authorList>
            <person name="Nath S."/>
            <person name="Shaw D.E."/>
            <person name="White M.A."/>
        </authorList>
    </citation>
    <scope>NUCLEOTIDE SEQUENCE [LARGE SCALE GENOMIC DNA]</scope>
    <source>
        <strain evidence="19 20">Lake Benthic</strain>
    </source>
</reference>
<accession>A0AAQ4S7Y8</accession>
<protein>
    <recommendedName>
        <fullName evidence="21">Polycystic kidney disease 1 like 2a</fullName>
    </recommendedName>
</protein>
<feature type="transmembrane region" description="Helical" evidence="14">
    <location>
        <begin position="1728"/>
        <end position="1750"/>
    </location>
</feature>
<dbReference type="Pfam" id="PF02140">
    <property type="entry name" value="SUEL_Lectin"/>
    <property type="match status" value="1"/>
</dbReference>
<reference evidence="19" key="2">
    <citation type="submission" date="2025-08" db="UniProtKB">
        <authorList>
            <consortium name="Ensembl"/>
        </authorList>
    </citation>
    <scope>IDENTIFICATION</scope>
</reference>
<organism evidence="19 20">
    <name type="scientific">Gasterosteus aculeatus aculeatus</name>
    <name type="common">three-spined stickleback</name>
    <dbReference type="NCBI Taxonomy" id="481459"/>
    <lineage>
        <taxon>Eukaryota</taxon>
        <taxon>Metazoa</taxon>
        <taxon>Chordata</taxon>
        <taxon>Craniata</taxon>
        <taxon>Vertebrata</taxon>
        <taxon>Euteleostomi</taxon>
        <taxon>Actinopterygii</taxon>
        <taxon>Neopterygii</taxon>
        <taxon>Teleostei</taxon>
        <taxon>Neoteleostei</taxon>
        <taxon>Acanthomorphata</taxon>
        <taxon>Eupercaria</taxon>
        <taxon>Perciformes</taxon>
        <taxon>Cottioidei</taxon>
        <taxon>Gasterosteales</taxon>
        <taxon>Gasterosteidae</taxon>
        <taxon>Gasterosteus</taxon>
    </lineage>
</organism>
<dbReference type="SUPFAM" id="SSF49723">
    <property type="entry name" value="Lipase/lipooxygenase domain (PLAT/LH2 domain)"/>
    <property type="match status" value="1"/>
</dbReference>
<comment type="subcellular location">
    <subcellularLocation>
        <location evidence="1">Membrane</location>
        <topology evidence="1">Multi-pass membrane protein</topology>
    </subcellularLocation>
</comment>
<evidence type="ECO:0000256" key="11">
    <source>
        <dbReference type="PIRSR" id="PIRSR603915-2"/>
    </source>
</evidence>
<dbReference type="Pfam" id="PF00059">
    <property type="entry name" value="Lectin_C"/>
    <property type="match status" value="1"/>
</dbReference>
<evidence type="ECO:0000256" key="2">
    <source>
        <dbReference type="ARBA" id="ARBA00007200"/>
    </source>
</evidence>
<dbReference type="CDD" id="cd01752">
    <property type="entry name" value="PLAT_polycystin"/>
    <property type="match status" value="1"/>
</dbReference>
<feature type="transmembrane region" description="Helical" evidence="14">
    <location>
        <begin position="2006"/>
        <end position="2029"/>
    </location>
</feature>
<feature type="transmembrane region" description="Helical" evidence="14">
    <location>
        <begin position="2418"/>
        <end position="2438"/>
    </location>
</feature>
<keyword evidence="5" id="KW-0430">Lectin</keyword>
<evidence type="ECO:0000256" key="13">
    <source>
        <dbReference type="SAM" id="MobiDB-lite"/>
    </source>
</evidence>
<dbReference type="InterPro" id="IPR000922">
    <property type="entry name" value="Lectin_gal-bd_dom"/>
</dbReference>